<dbReference type="RefSeq" id="WP_147055366.1">
    <property type="nucleotide sequence ID" value="NZ_BJYL01000008.1"/>
</dbReference>
<dbReference type="Proteomes" id="UP000321901">
    <property type="component" value="Unassembled WGS sequence"/>
</dbReference>
<gene>
    <name evidence="1" type="ORF">SLU01_06850</name>
</gene>
<dbReference type="OrthoDB" id="9762883at2"/>
<reference evidence="1 2" key="1">
    <citation type="submission" date="2019-07" db="EMBL/GenBank/DDBJ databases">
        <title>Whole genome shotgun sequence of Sporosarcina luteola NBRC 105378.</title>
        <authorList>
            <person name="Hosoyama A."/>
            <person name="Uohara A."/>
            <person name="Ohji S."/>
            <person name="Ichikawa N."/>
        </authorList>
    </citation>
    <scope>NUCLEOTIDE SEQUENCE [LARGE SCALE GENOMIC DNA]</scope>
    <source>
        <strain evidence="1 2">NBRC 105378</strain>
    </source>
</reference>
<evidence type="ECO:0000313" key="2">
    <source>
        <dbReference type="Proteomes" id="UP000321901"/>
    </source>
</evidence>
<sequence>MKKLQTFLFIGLLVLVLSGCSKDIKSVSSEAAEAINVSEYFPPIGMTKTYFQYGADGEKLESIETVNLSVNSDGPDTVYTHNTGGLVTDTMKEYIVSEESLRNIYVVNVTRKEEVDVVELANKPEWDKNDPDKSVSYMTATDLTMEVPAGKYDNVIEVTTVIPDDIKGRKTMHYYAPEVGLIKTVFVFEDGDEFTFSELKSAGMMDE</sequence>
<dbReference type="PROSITE" id="PS51257">
    <property type="entry name" value="PROKAR_LIPOPROTEIN"/>
    <property type="match status" value="1"/>
</dbReference>
<dbReference type="AlphaFoldDB" id="A0A511Z4K0"/>
<dbReference type="EMBL" id="BJYL01000008">
    <property type="protein sequence ID" value="GEN82373.1"/>
    <property type="molecule type" value="Genomic_DNA"/>
</dbReference>
<name>A0A511Z4K0_9BACL</name>
<organism evidence="1 2">
    <name type="scientific">Sporosarcina luteola</name>
    <dbReference type="NCBI Taxonomy" id="582850"/>
    <lineage>
        <taxon>Bacteria</taxon>
        <taxon>Bacillati</taxon>
        <taxon>Bacillota</taxon>
        <taxon>Bacilli</taxon>
        <taxon>Bacillales</taxon>
        <taxon>Caryophanaceae</taxon>
        <taxon>Sporosarcina</taxon>
    </lineage>
</organism>
<accession>A0A511Z4K0</accession>
<evidence type="ECO:0008006" key="3">
    <source>
        <dbReference type="Google" id="ProtNLM"/>
    </source>
</evidence>
<comment type="caution">
    <text evidence="1">The sequence shown here is derived from an EMBL/GenBank/DDBJ whole genome shotgun (WGS) entry which is preliminary data.</text>
</comment>
<proteinExistence type="predicted"/>
<protein>
    <recommendedName>
        <fullName evidence="3">Lipoprotein</fullName>
    </recommendedName>
</protein>
<keyword evidence="2" id="KW-1185">Reference proteome</keyword>
<evidence type="ECO:0000313" key="1">
    <source>
        <dbReference type="EMBL" id="GEN82373.1"/>
    </source>
</evidence>